<dbReference type="Gene3D" id="3.30.70.250">
    <property type="entry name" value="Malonyl-CoA ACP transacylase, ACP-binding"/>
    <property type="match status" value="1"/>
</dbReference>
<dbReference type="SMART" id="SM00827">
    <property type="entry name" value="PKS_AT"/>
    <property type="match status" value="1"/>
</dbReference>
<organism evidence="2 3">
    <name type="scientific">Cardiocondyla obscurior</name>
    <dbReference type="NCBI Taxonomy" id="286306"/>
    <lineage>
        <taxon>Eukaryota</taxon>
        <taxon>Metazoa</taxon>
        <taxon>Ecdysozoa</taxon>
        <taxon>Arthropoda</taxon>
        <taxon>Hexapoda</taxon>
        <taxon>Insecta</taxon>
        <taxon>Pterygota</taxon>
        <taxon>Neoptera</taxon>
        <taxon>Endopterygota</taxon>
        <taxon>Hymenoptera</taxon>
        <taxon>Apocrita</taxon>
        <taxon>Aculeata</taxon>
        <taxon>Formicoidea</taxon>
        <taxon>Formicidae</taxon>
        <taxon>Myrmicinae</taxon>
        <taxon>Cardiocondyla</taxon>
    </lineage>
</organism>
<dbReference type="InterPro" id="IPR014043">
    <property type="entry name" value="Acyl_transferase_dom"/>
</dbReference>
<feature type="domain" description="Malonyl-CoA:ACP transacylase (MAT)" evidence="1">
    <location>
        <begin position="2"/>
        <end position="191"/>
    </location>
</feature>
<dbReference type="SUPFAM" id="SSF52151">
    <property type="entry name" value="FabD/lysophospholipase-like"/>
    <property type="match status" value="1"/>
</dbReference>
<sequence>MILSAYSRGLASIETKVIYGSMAAVGLGYDDVKDMCPSDIEVACHNSADSSTISGPADSMKEFVAELQAKQIFAKEVPCSNIPYHSRYIAPAGPKLLAYLNEVIPEPKPRSRKWVSTSVPRNKWSTASAKLSSAEYHTNNLLSPVLFEETARMIPKDAVTIEIAPHGLLQAILRRSLGSGVTNIALTQRGHKDNVEVLLQAIGKLYNAGLQPNIARLYPPVEYPVSRGTPMISPSVR</sequence>
<accession>A0AAW2EPV5</accession>
<dbReference type="InterPro" id="IPR016036">
    <property type="entry name" value="Malonyl_transacylase_ACP-bd"/>
</dbReference>
<dbReference type="InterPro" id="IPR016035">
    <property type="entry name" value="Acyl_Trfase/lysoPLipase"/>
</dbReference>
<name>A0AAW2EPV5_9HYME</name>
<dbReference type="InterPro" id="IPR050091">
    <property type="entry name" value="PKS_NRPS_Biosynth_Enz"/>
</dbReference>
<dbReference type="AlphaFoldDB" id="A0AAW2EPV5"/>
<dbReference type="GO" id="GO:0006633">
    <property type="term" value="P:fatty acid biosynthetic process"/>
    <property type="evidence" value="ECO:0007669"/>
    <property type="project" value="TreeGrafter"/>
</dbReference>
<gene>
    <name evidence="2" type="ORF">PUN28_015883</name>
</gene>
<evidence type="ECO:0000313" key="2">
    <source>
        <dbReference type="EMBL" id="KAL0105756.1"/>
    </source>
</evidence>
<reference evidence="2 3" key="1">
    <citation type="submission" date="2023-03" db="EMBL/GenBank/DDBJ databases">
        <title>High recombination rates correlate with genetic variation in Cardiocondyla obscurior ants.</title>
        <authorList>
            <person name="Errbii M."/>
        </authorList>
    </citation>
    <scope>NUCLEOTIDE SEQUENCE [LARGE SCALE GENOMIC DNA]</scope>
    <source>
        <strain evidence="2">Alpha-2009</strain>
        <tissue evidence="2">Whole body</tissue>
    </source>
</reference>
<dbReference type="Gene3D" id="3.30.70.3290">
    <property type="match status" value="1"/>
</dbReference>
<evidence type="ECO:0000313" key="3">
    <source>
        <dbReference type="Proteomes" id="UP001430953"/>
    </source>
</evidence>
<protein>
    <recommendedName>
        <fullName evidence="1">Malonyl-CoA:ACP transacylase (MAT) domain-containing protein</fullName>
    </recommendedName>
</protein>
<comment type="caution">
    <text evidence="2">The sequence shown here is derived from an EMBL/GenBank/DDBJ whole genome shotgun (WGS) entry which is preliminary data.</text>
</comment>
<dbReference type="PANTHER" id="PTHR43775:SF23">
    <property type="entry name" value="FATTY ACID SYNTHASE 3"/>
    <property type="match status" value="1"/>
</dbReference>
<dbReference type="GO" id="GO:0004312">
    <property type="term" value="F:fatty acid synthase activity"/>
    <property type="evidence" value="ECO:0007669"/>
    <property type="project" value="TreeGrafter"/>
</dbReference>
<dbReference type="SUPFAM" id="SSF55048">
    <property type="entry name" value="Probable ACP-binding domain of malonyl-CoA ACP transacylase"/>
    <property type="match status" value="1"/>
</dbReference>
<proteinExistence type="predicted"/>
<keyword evidence="3" id="KW-1185">Reference proteome</keyword>
<dbReference type="Gene3D" id="1.10.287.1960">
    <property type="match status" value="1"/>
</dbReference>
<dbReference type="Pfam" id="PF00698">
    <property type="entry name" value="Acyl_transf_1"/>
    <property type="match status" value="1"/>
</dbReference>
<dbReference type="PANTHER" id="PTHR43775">
    <property type="entry name" value="FATTY ACID SYNTHASE"/>
    <property type="match status" value="1"/>
</dbReference>
<dbReference type="EMBL" id="JADYXP020000018">
    <property type="protein sequence ID" value="KAL0105756.1"/>
    <property type="molecule type" value="Genomic_DNA"/>
</dbReference>
<dbReference type="Proteomes" id="UP001430953">
    <property type="component" value="Unassembled WGS sequence"/>
</dbReference>
<evidence type="ECO:0000259" key="1">
    <source>
        <dbReference type="SMART" id="SM00827"/>
    </source>
</evidence>